<protein>
    <recommendedName>
        <fullName evidence="2">VapC45 PIN like domain-containing protein</fullName>
    </recommendedName>
</protein>
<dbReference type="RefSeq" id="WP_012924398.1">
    <property type="nucleotide sequence ID" value="NC_013729.1"/>
</dbReference>
<dbReference type="Proteomes" id="UP000007967">
    <property type="component" value="Chromosome"/>
</dbReference>
<dbReference type="OrthoDB" id="334367at2"/>
<organism evidence="3 4">
    <name type="scientific">Kribbella flavida (strain DSM 17836 / JCM 10339 / NBRC 14399)</name>
    <dbReference type="NCBI Taxonomy" id="479435"/>
    <lineage>
        <taxon>Bacteria</taxon>
        <taxon>Bacillati</taxon>
        <taxon>Actinomycetota</taxon>
        <taxon>Actinomycetes</taxon>
        <taxon>Propionibacteriales</taxon>
        <taxon>Kribbellaceae</taxon>
        <taxon>Kribbella</taxon>
    </lineage>
</organism>
<dbReference type="EMBL" id="CP001736">
    <property type="protein sequence ID" value="ADB35846.1"/>
    <property type="molecule type" value="Genomic_DNA"/>
</dbReference>
<keyword evidence="1" id="KW-0812">Transmembrane</keyword>
<proteinExistence type="predicted"/>
<evidence type="ECO:0000313" key="3">
    <source>
        <dbReference type="EMBL" id="ADB35846.1"/>
    </source>
</evidence>
<keyword evidence="4" id="KW-1185">Reference proteome</keyword>
<evidence type="ECO:0000256" key="1">
    <source>
        <dbReference type="SAM" id="Phobius"/>
    </source>
</evidence>
<feature type="domain" description="VapC45 PIN like" evidence="2">
    <location>
        <begin position="1"/>
        <end position="80"/>
    </location>
</feature>
<name>D2Q2F0_KRIFD</name>
<dbReference type="eggNOG" id="ENOG5033YHS">
    <property type="taxonomic scope" value="Bacteria"/>
</dbReference>
<dbReference type="HOGENOM" id="CLU_1854142_0_0_11"/>
<dbReference type="InterPro" id="IPR041375">
    <property type="entry name" value="VapC45_PIN-like"/>
</dbReference>
<dbReference type="KEGG" id="kfl:Kfla_6856"/>
<reference evidence="4" key="1">
    <citation type="submission" date="2009-09" db="EMBL/GenBank/DDBJ databases">
        <title>The complete genome of Kribbella flavida DSM 17836.</title>
        <authorList>
            <consortium name="US DOE Joint Genome Institute (JGI-PGF)"/>
            <person name="Lucas S."/>
            <person name="Copeland A."/>
            <person name="Lapidus A."/>
            <person name="Glavina del Rio T."/>
            <person name="Dalin E."/>
            <person name="Tice H."/>
            <person name="Bruce D."/>
            <person name="Goodwin L."/>
            <person name="Pitluck S."/>
            <person name="Kyrpides N."/>
            <person name="Mavromatis K."/>
            <person name="Ivanova N."/>
            <person name="Saunders E."/>
            <person name="Brettin T."/>
            <person name="Detter J.C."/>
            <person name="Han C."/>
            <person name="Larimer F."/>
            <person name="Land M."/>
            <person name="Hauser L."/>
            <person name="Markowitz V."/>
            <person name="Cheng J.-F."/>
            <person name="Hugenholtz P."/>
            <person name="Woyke T."/>
            <person name="Wu D."/>
            <person name="Pukall R."/>
            <person name="Klenk H.-P."/>
            <person name="Eisen J.A."/>
        </authorList>
    </citation>
    <scope>NUCLEOTIDE SEQUENCE [LARGE SCALE GENOMIC DNA]</scope>
    <source>
        <strain evidence="4">DSM 17836 / JCM 10339 / NBRC 14399</strain>
    </source>
</reference>
<evidence type="ECO:0000259" key="2">
    <source>
        <dbReference type="Pfam" id="PF18478"/>
    </source>
</evidence>
<dbReference type="Pfam" id="PF18478">
    <property type="entry name" value="PIN_10"/>
    <property type="match status" value="1"/>
</dbReference>
<feature type="transmembrane region" description="Helical" evidence="1">
    <location>
        <begin position="87"/>
        <end position="107"/>
    </location>
</feature>
<accession>D2Q2F0</accession>
<gene>
    <name evidence="3" type="ordered locus">Kfla_6856</name>
</gene>
<dbReference type="STRING" id="479435.Kfla_6856"/>
<sequence>MRILLDEDVALQVLEPLRHVLRDHRVDHVQRLGWSGKKDLFVLRDAAAQHFEVLVTNDARQLDDPAETAAIKKCGLHHVRFRQRYELGLNGLALALGAVVSAMPFVVAELAAASGQRLVRISSIQASGRHSTVDPSADPPKYWPR</sequence>
<dbReference type="AlphaFoldDB" id="D2Q2F0"/>
<keyword evidence="1" id="KW-0472">Membrane</keyword>
<reference evidence="3 4" key="2">
    <citation type="journal article" date="2010" name="Stand. Genomic Sci.">
        <title>Complete genome sequence of Kribbella flavida type strain (IFO 14399).</title>
        <authorList>
            <person name="Pukall R."/>
            <person name="Lapidus A."/>
            <person name="Glavina Del Rio T."/>
            <person name="Copeland A."/>
            <person name="Tice H."/>
            <person name="Cheng J.-F."/>
            <person name="Lucas S."/>
            <person name="Chen F."/>
            <person name="Nolan M."/>
            <person name="LaButti K."/>
            <person name="Pati A."/>
            <person name="Ivanova N."/>
            <person name="Mavrommatis K."/>
            <person name="Mikhailova N."/>
            <person name="Pitluck S."/>
            <person name="Bruce D."/>
            <person name="Goodwin L."/>
            <person name="Land M."/>
            <person name="Hauser L."/>
            <person name="Chang Y.-J."/>
            <person name="Jeffries C.D."/>
            <person name="Chen A."/>
            <person name="Palaniappan K."/>
            <person name="Chain P."/>
            <person name="Rohde M."/>
            <person name="Goeker M."/>
            <person name="Bristow J."/>
            <person name="Eisen J.A."/>
            <person name="Markowitz V."/>
            <person name="Hugenholtz P."/>
            <person name="Kyrpides N.C."/>
            <person name="Klenk H.-P."/>
            <person name="Brettin T."/>
        </authorList>
    </citation>
    <scope>NUCLEOTIDE SEQUENCE [LARGE SCALE GENOMIC DNA]</scope>
    <source>
        <strain evidence="4">DSM 17836 / JCM 10339 / NBRC 14399</strain>
    </source>
</reference>
<evidence type="ECO:0000313" key="4">
    <source>
        <dbReference type="Proteomes" id="UP000007967"/>
    </source>
</evidence>
<keyword evidence="1" id="KW-1133">Transmembrane helix</keyword>